<dbReference type="SMART" id="SM00184">
    <property type="entry name" value="RING"/>
    <property type="match status" value="1"/>
</dbReference>
<evidence type="ECO:0000256" key="6">
    <source>
        <dbReference type="ARBA" id="ARBA00022692"/>
    </source>
</evidence>
<keyword evidence="8 14" id="KW-0863">Zinc-finger</keyword>
<comment type="similarity">
    <text evidence="13">Belongs to the RING-type zinc finger family. ATL subfamily.</text>
</comment>
<evidence type="ECO:0000256" key="11">
    <source>
        <dbReference type="ARBA" id="ARBA00022989"/>
    </source>
</evidence>
<dbReference type="GO" id="GO:0008270">
    <property type="term" value="F:zinc ion binding"/>
    <property type="evidence" value="ECO:0007669"/>
    <property type="project" value="UniProtKB-KW"/>
</dbReference>
<dbReference type="InterPro" id="IPR044600">
    <property type="entry name" value="ATL1/ATL16-like"/>
</dbReference>
<reference evidence="17" key="2">
    <citation type="submission" date="2023-05" db="EMBL/GenBank/DDBJ databases">
        <authorList>
            <person name="Schelkunov M.I."/>
        </authorList>
    </citation>
    <scope>NUCLEOTIDE SEQUENCE</scope>
    <source>
        <strain evidence="17">Hsosn_3</strain>
        <tissue evidence="17">Leaf</tissue>
    </source>
</reference>
<dbReference type="AlphaFoldDB" id="A0AAD8HWW1"/>
<reference evidence="17" key="1">
    <citation type="submission" date="2023-02" db="EMBL/GenBank/DDBJ databases">
        <title>Genome of toxic invasive species Heracleum sosnowskyi carries increased number of genes despite the absence of recent whole-genome duplications.</title>
        <authorList>
            <person name="Schelkunov M."/>
            <person name="Shtratnikova V."/>
            <person name="Makarenko M."/>
            <person name="Klepikova A."/>
            <person name="Omelchenko D."/>
            <person name="Novikova G."/>
            <person name="Obukhova E."/>
            <person name="Bogdanov V."/>
            <person name="Penin A."/>
            <person name="Logacheva M."/>
        </authorList>
    </citation>
    <scope>NUCLEOTIDE SEQUENCE</scope>
    <source>
        <strain evidence="17">Hsosn_3</strain>
        <tissue evidence="17">Leaf</tissue>
    </source>
</reference>
<dbReference type="FunFam" id="3.30.40.10:FF:000233">
    <property type="entry name" value="RING-H2 finger protein ATL54"/>
    <property type="match status" value="1"/>
</dbReference>
<dbReference type="GO" id="GO:0061630">
    <property type="term" value="F:ubiquitin protein ligase activity"/>
    <property type="evidence" value="ECO:0007669"/>
    <property type="project" value="UniProtKB-EC"/>
</dbReference>
<dbReference type="PANTHER" id="PTHR46913:SF22">
    <property type="entry name" value="RING-TYPE E3 UBIQUITIN TRANSFERASE"/>
    <property type="match status" value="1"/>
</dbReference>
<evidence type="ECO:0000256" key="1">
    <source>
        <dbReference type="ARBA" id="ARBA00000900"/>
    </source>
</evidence>
<dbReference type="InterPro" id="IPR013083">
    <property type="entry name" value="Znf_RING/FYVE/PHD"/>
</dbReference>
<keyword evidence="5 17" id="KW-0808">Transferase</keyword>
<keyword evidence="12" id="KW-0472">Membrane</keyword>
<dbReference type="PANTHER" id="PTHR46913">
    <property type="entry name" value="RING-H2 FINGER PROTEIN ATL16"/>
    <property type="match status" value="1"/>
</dbReference>
<evidence type="ECO:0000256" key="5">
    <source>
        <dbReference type="ARBA" id="ARBA00022679"/>
    </source>
</evidence>
<accession>A0AAD8HWW1</accession>
<name>A0AAD8HWW1_9APIA</name>
<evidence type="ECO:0000256" key="9">
    <source>
        <dbReference type="ARBA" id="ARBA00022786"/>
    </source>
</evidence>
<evidence type="ECO:0000256" key="12">
    <source>
        <dbReference type="ARBA" id="ARBA00023136"/>
    </source>
</evidence>
<dbReference type="EC" id="2.3.2.27" evidence="4"/>
<comment type="caution">
    <text evidence="17">The sequence shown here is derived from an EMBL/GenBank/DDBJ whole genome shotgun (WGS) entry which is preliminary data.</text>
</comment>
<keyword evidence="11" id="KW-1133">Transmembrane helix</keyword>
<sequence length="321" mass="35730">MGSLDSTETLVPYMKTTDCSQGFCSSFCPQWCYVIFPPPPLFEFSDDNSSPSFSPLVFAIIGILAKGNYDPSNHEPWHASSDGLDEVVIKSITVFKYKKGDGLIEGTDCSVCLNEFQESENLRLLPKCSHAFHVMCIDTWLRSHSNCPLCRANIVHLGTFTLQPHLQMPEALMNHEIYLQGQRENNLVEADVGEEGLTQADGIPKTPTGADTDLGNPADGDTIIGIREVEYLQIRRSVSLSNLCQARVSIADIICMDQDEKDREFMSEGEDARSSKKAIAEMTKITHRNQVLRSVTSPIAVKRPFSSESFSFPKRGTQRKI</sequence>
<evidence type="ECO:0000256" key="2">
    <source>
        <dbReference type="ARBA" id="ARBA00004167"/>
    </source>
</evidence>
<dbReference type="EMBL" id="JAUIZM010000007">
    <property type="protein sequence ID" value="KAK1374977.1"/>
    <property type="molecule type" value="Genomic_DNA"/>
</dbReference>
<comment type="catalytic activity">
    <reaction evidence="1">
        <text>S-ubiquitinyl-[E2 ubiquitin-conjugating enzyme]-L-cysteine + [acceptor protein]-L-lysine = [E2 ubiquitin-conjugating enzyme]-L-cysteine + N(6)-ubiquitinyl-[acceptor protein]-L-lysine.</text>
        <dbReference type="EC" id="2.3.2.27"/>
    </reaction>
</comment>
<evidence type="ECO:0000256" key="10">
    <source>
        <dbReference type="ARBA" id="ARBA00022833"/>
    </source>
</evidence>
<comment type="subcellular location">
    <subcellularLocation>
        <location evidence="2">Membrane</location>
        <topology evidence="2">Single-pass membrane protein</topology>
    </subcellularLocation>
</comment>
<dbReference type="GO" id="GO:0016020">
    <property type="term" value="C:membrane"/>
    <property type="evidence" value="ECO:0007669"/>
    <property type="project" value="UniProtKB-SubCell"/>
</dbReference>
<proteinExistence type="inferred from homology"/>
<evidence type="ECO:0000313" key="18">
    <source>
        <dbReference type="Proteomes" id="UP001237642"/>
    </source>
</evidence>
<keyword evidence="9" id="KW-0833">Ubl conjugation pathway</keyword>
<dbReference type="Proteomes" id="UP001237642">
    <property type="component" value="Unassembled WGS sequence"/>
</dbReference>
<dbReference type="Gene3D" id="3.30.40.10">
    <property type="entry name" value="Zinc/RING finger domain, C3HC4 (zinc finger)"/>
    <property type="match status" value="1"/>
</dbReference>
<dbReference type="GO" id="GO:0016567">
    <property type="term" value="P:protein ubiquitination"/>
    <property type="evidence" value="ECO:0007669"/>
    <property type="project" value="InterPro"/>
</dbReference>
<keyword evidence="18" id="KW-1185">Reference proteome</keyword>
<gene>
    <name evidence="17" type="ORF">POM88_031170</name>
</gene>
<dbReference type="PROSITE" id="PS50089">
    <property type="entry name" value="ZF_RING_2"/>
    <property type="match status" value="1"/>
</dbReference>
<evidence type="ECO:0000256" key="13">
    <source>
        <dbReference type="ARBA" id="ARBA00024209"/>
    </source>
</evidence>
<feature type="region of interest" description="Disordered" evidence="15">
    <location>
        <begin position="198"/>
        <end position="217"/>
    </location>
</feature>
<organism evidence="17 18">
    <name type="scientific">Heracleum sosnowskyi</name>
    <dbReference type="NCBI Taxonomy" id="360622"/>
    <lineage>
        <taxon>Eukaryota</taxon>
        <taxon>Viridiplantae</taxon>
        <taxon>Streptophyta</taxon>
        <taxon>Embryophyta</taxon>
        <taxon>Tracheophyta</taxon>
        <taxon>Spermatophyta</taxon>
        <taxon>Magnoliopsida</taxon>
        <taxon>eudicotyledons</taxon>
        <taxon>Gunneridae</taxon>
        <taxon>Pentapetalae</taxon>
        <taxon>asterids</taxon>
        <taxon>campanulids</taxon>
        <taxon>Apiales</taxon>
        <taxon>Apiaceae</taxon>
        <taxon>Apioideae</taxon>
        <taxon>apioid superclade</taxon>
        <taxon>Tordylieae</taxon>
        <taxon>Tordyliinae</taxon>
        <taxon>Heracleum</taxon>
    </lineage>
</organism>
<keyword evidence="7" id="KW-0479">Metal-binding</keyword>
<keyword evidence="6" id="KW-0812">Transmembrane</keyword>
<evidence type="ECO:0000256" key="14">
    <source>
        <dbReference type="PROSITE-ProRule" id="PRU00175"/>
    </source>
</evidence>
<evidence type="ECO:0000256" key="8">
    <source>
        <dbReference type="ARBA" id="ARBA00022771"/>
    </source>
</evidence>
<evidence type="ECO:0000256" key="15">
    <source>
        <dbReference type="SAM" id="MobiDB-lite"/>
    </source>
</evidence>
<feature type="domain" description="RING-type" evidence="16">
    <location>
        <begin position="109"/>
        <end position="151"/>
    </location>
</feature>
<evidence type="ECO:0000313" key="17">
    <source>
        <dbReference type="EMBL" id="KAK1374977.1"/>
    </source>
</evidence>
<dbReference type="InterPro" id="IPR001841">
    <property type="entry name" value="Znf_RING"/>
</dbReference>
<keyword evidence="10" id="KW-0862">Zinc</keyword>
<evidence type="ECO:0000256" key="7">
    <source>
        <dbReference type="ARBA" id="ARBA00022723"/>
    </source>
</evidence>
<evidence type="ECO:0000259" key="16">
    <source>
        <dbReference type="PROSITE" id="PS50089"/>
    </source>
</evidence>
<comment type="pathway">
    <text evidence="3">Protein modification; protein ubiquitination.</text>
</comment>
<dbReference type="Pfam" id="PF13639">
    <property type="entry name" value="zf-RING_2"/>
    <property type="match status" value="1"/>
</dbReference>
<evidence type="ECO:0000256" key="4">
    <source>
        <dbReference type="ARBA" id="ARBA00012483"/>
    </source>
</evidence>
<evidence type="ECO:0000256" key="3">
    <source>
        <dbReference type="ARBA" id="ARBA00004906"/>
    </source>
</evidence>
<dbReference type="CDD" id="cd16461">
    <property type="entry name" value="RING-H2_EL5-like"/>
    <property type="match status" value="1"/>
</dbReference>
<dbReference type="SUPFAM" id="SSF57850">
    <property type="entry name" value="RING/U-box"/>
    <property type="match status" value="1"/>
</dbReference>
<protein>
    <recommendedName>
        <fullName evidence="4">RING-type E3 ubiquitin transferase</fullName>
        <ecNumber evidence="4">2.3.2.27</ecNumber>
    </recommendedName>
</protein>